<gene>
    <name evidence="4" type="ORF">AZE42_05094</name>
</gene>
<dbReference type="Pfam" id="PF01556">
    <property type="entry name" value="DnaJ_C"/>
    <property type="match status" value="1"/>
</dbReference>
<dbReference type="OrthoDB" id="10250354at2759"/>
<dbReference type="InterPro" id="IPR036869">
    <property type="entry name" value="J_dom_sf"/>
</dbReference>
<sequence>MPAAIRNPVYYNVLGLTVDATDEEIRAAYKKLALQWHPDRHMTNKEHAAQMFVEVNTAYHSLIDGIESMHSSCGDSASPSYTPTETGTTRSHSADPKPQATQPPRRPTSSGSRKNEQEAPNSFSSASSVPGSNAAKPSQPFSSDNKTSHHSSRDHHSSSKTYSTQPSSAGSNGRSRSSRTRTSKSYDNLRDPPRTSSPGHASPSSAGRFHSSRSNTPSHSKSHDNLRNPPCNSHESGQVPSPTAHGPKSDASNRSKNNHTAQEAAPTFNSPKGGLRSPRDAKSWRSRTDKYSQPVIPRMTSKLQKRSPIGLGEELLHKLSKASSKVKKEGGSTPADNAPTYGSPLRPLGAPRGVSKDWLFPLPLTLDEMFHGAAYRFLVTRELLSRKTEQVEISIDVPPGIRSGTRIVCPRTGHQRKDGSLQDVIFLVEAVPHGRFSRAKDNLFIDICVPWVETLAERGGDICIDGMDGEEIIFTLPYPIYDKSTEGEVLVKGAGMPIRQGRKTIGRGDLIVRWQVVFSSPSKWKTFKKVLRIKV</sequence>
<dbReference type="PROSITE" id="PS50076">
    <property type="entry name" value="DNAJ_2"/>
    <property type="match status" value="1"/>
</dbReference>
<dbReference type="InterPro" id="IPR001623">
    <property type="entry name" value="DnaJ_domain"/>
</dbReference>
<evidence type="ECO:0000256" key="2">
    <source>
        <dbReference type="SAM" id="MobiDB-lite"/>
    </source>
</evidence>
<dbReference type="Gene3D" id="2.60.260.20">
    <property type="entry name" value="Urease metallochaperone UreE, N-terminal domain"/>
    <property type="match status" value="2"/>
</dbReference>
<name>A0A1J8Q656_9AGAM</name>
<dbReference type="EMBL" id="LVVM01002162">
    <property type="protein sequence ID" value="OJA17142.1"/>
    <property type="molecule type" value="Genomic_DNA"/>
</dbReference>
<dbReference type="PANTHER" id="PTHR24078">
    <property type="entry name" value="DNAJ HOMOLOG SUBFAMILY C MEMBER"/>
    <property type="match status" value="1"/>
</dbReference>
<dbReference type="GO" id="GO:0006457">
    <property type="term" value="P:protein folding"/>
    <property type="evidence" value="ECO:0007669"/>
    <property type="project" value="InterPro"/>
</dbReference>
<dbReference type="SMART" id="SM00271">
    <property type="entry name" value="DnaJ"/>
    <property type="match status" value="1"/>
</dbReference>
<dbReference type="InterPro" id="IPR002939">
    <property type="entry name" value="DnaJ_C"/>
</dbReference>
<feature type="compositionally biased region" description="Polar residues" evidence="2">
    <location>
        <begin position="99"/>
        <end position="145"/>
    </location>
</feature>
<dbReference type="GO" id="GO:0006413">
    <property type="term" value="P:translational initiation"/>
    <property type="evidence" value="ECO:0007669"/>
    <property type="project" value="TreeGrafter"/>
</dbReference>
<dbReference type="Gene3D" id="1.10.287.110">
    <property type="entry name" value="DnaJ domain"/>
    <property type="match status" value="1"/>
</dbReference>
<dbReference type="CDD" id="cd06257">
    <property type="entry name" value="DnaJ"/>
    <property type="match status" value="1"/>
</dbReference>
<feature type="domain" description="J" evidence="3">
    <location>
        <begin position="9"/>
        <end position="74"/>
    </location>
</feature>
<evidence type="ECO:0000259" key="3">
    <source>
        <dbReference type="PROSITE" id="PS50076"/>
    </source>
</evidence>
<dbReference type="Pfam" id="PF00226">
    <property type="entry name" value="DnaJ"/>
    <property type="match status" value="1"/>
</dbReference>
<feature type="compositionally biased region" description="Polar residues" evidence="2">
    <location>
        <begin position="230"/>
        <end position="241"/>
    </location>
</feature>
<dbReference type="CDD" id="cd10747">
    <property type="entry name" value="DnaJ_C"/>
    <property type="match status" value="1"/>
</dbReference>
<dbReference type="PRINTS" id="PR00625">
    <property type="entry name" value="JDOMAIN"/>
</dbReference>
<reference evidence="4 5" key="1">
    <citation type="submission" date="2016-03" db="EMBL/GenBank/DDBJ databases">
        <title>Comparative genomics of the ectomycorrhizal sister species Rhizopogon vinicolor and Rhizopogon vesiculosus (Basidiomycota: Boletales) reveals a divergence of the mating type B locus.</title>
        <authorList>
            <person name="Mujic A.B."/>
            <person name="Kuo A."/>
            <person name="Tritt A."/>
            <person name="Lipzen A."/>
            <person name="Chen C."/>
            <person name="Johnson J."/>
            <person name="Sharma A."/>
            <person name="Barry K."/>
            <person name="Grigoriev I.V."/>
            <person name="Spatafora J.W."/>
        </authorList>
    </citation>
    <scope>NUCLEOTIDE SEQUENCE [LARGE SCALE GENOMIC DNA]</scope>
    <source>
        <strain evidence="4 5">AM-OR11-056</strain>
    </source>
</reference>
<evidence type="ECO:0000313" key="5">
    <source>
        <dbReference type="Proteomes" id="UP000183567"/>
    </source>
</evidence>
<feature type="compositionally biased region" description="Basic and acidic residues" evidence="2">
    <location>
        <begin position="277"/>
        <end position="290"/>
    </location>
</feature>
<keyword evidence="1" id="KW-0143">Chaperone</keyword>
<evidence type="ECO:0000313" key="4">
    <source>
        <dbReference type="EMBL" id="OJA17142.1"/>
    </source>
</evidence>
<dbReference type="PANTHER" id="PTHR24078:SF553">
    <property type="entry name" value="DNAJ HOMOLOG SUBFAMILY B MEMBER 5"/>
    <property type="match status" value="1"/>
</dbReference>
<dbReference type="Proteomes" id="UP000183567">
    <property type="component" value="Unassembled WGS sequence"/>
</dbReference>
<evidence type="ECO:0000256" key="1">
    <source>
        <dbReference type="ARBA" id="ARBA00023186"/>
    </source>
</evidence>
<accession>A0A1J8Q656</accession>
<dbReference type="SUPFAM" id="SSF49493">
    <property type="entry name" value="HSP40/DnaJ peptide-binding domain"/>
    <property type="match status" value="1"/>
</dbReference>
<feature type="region of interest" description="Disordered" evidence="2">
    <location>
        <begin position="321"/>
        <end position="344"/>
    </location>
</feature>
<feature type="region of interest" description="Disordered" evidence="2">
    <location>
        <begin position="70"/>
        <end position="309"/>
    </location>
</feature>
<feature type="compositionally biased region" description="Low complexity" evidence="2">
    <location>
        <begin position="159"/>
        <end position="175"/>
    </location>
</feature>
<dbReference type="InterPro" id="IPR051339">
    <property type="entry name" value="DnaJ_subfamily_B"/>
</dbReference>
<dbReference type="SUPFAM" id="SSF46565">
    <property type="entry name" value="Chaperone J-domain"/>
    <property type="match status" value="1"/>
</dbReference>
<dbReference type="InterPro" id="IPR008971">
    <property type="entry name" value="HSP40/DnaJ_pept-bd"/>
</dbReference>
<feature type="compositionally biased region" description="Low complexity" evidence="2">
    <location>
        <begin position="196"/>
        <end position="207"/>
    </location>
</feature>
<dbReference type="GO" id="GO:0005829">
    <property type="term" value="C:cytosol"/>
    <property type="evidence" value="ECO:0007669"/>
    <property type="project" value="TreeGrafter"/>
</dbReference>
<feature type="compositionally biased region" description="Polar residues" evidence="2">
    <location>
        <begin position="70"/>
        <end position="91"/>
    </location>
</feature>
<organism evidence="4 5">
    <name type="scientific">Rhizopogon vesiculosus</name>
    <dbReference type="NCBI Taxonomy" id="180088"/>
    <lineage>
        <taxon>Eukaryota</taxon>
        <taxon>Fungi</taxon>
        <taxon>Dikarya</taxon>
        <taxon>Basidiomycota</taxon>
        <taxon>Agaricomycotina</taxon>
        <taxon>Agaricomycetes</taxon>
        <taxon>Agaricomycetidae</taxon>
        <taxon>Boletales</taxon>
        <taxon>Suillineae</taxon>
        <taxon>Rhizopogonaceae</taxon>
        <taxon>Rhizopogon</taxon>
    </lineage>
</organism>
<dbReference type="STRING" id="180088.A0A1J8Q656"/>
<dbReference type="GO" id="GO:0051087">
    <property type="term" value="F:protein-folding chaperone binding"/>
    <property type="evidence" value="ECO:0007669"/>
    <property type="project" value="TreeGrafter"/>
</dbReference>
<proteinExistence type="predicted"/>
<protein>
    <recommendedName>
        <fullName evidence="3">J domain-containing protein</fullName>
    </recommendedName>
</protein>
<keyword evidence="5" id="KW-1185">Reference proteome</keyword>
<dbReference type="GO" id="GO:0051082">
    <property type="term" value="F:unfolded protein binding"/>
    <property type="evidence" value="ECO:0007669"/>
    <property type="project" value="InterPro"/>
</dbReference>
<comment type="caution">
    <text evidence="4">The sequence shown here is derived from an EMBL/GenBank/DDBJ whole genome shotgun (WGS) entry which is preliminary data.</text>
</comment>
<dbReference type="AlphaFoldDB" id="A0A1J8Q656"/>